<feature type="binding site" description="in other chain" evidence="6">
    <location>
        <begin position="231"/>
        <end position="233"/>
    </location>
    <ligand>
        <name>dUMP</name>
        <dbReference type="ChEBI" id="CHEBI:246422"/>
        <note>ligand shared between dimeric partners</note>
    </ligand>
</feature>
<dbReference type="EC" id="2.1.1.45" evidence="1 6"/>
<evidence type="ECO:0000256" key="5">
    <source>
        <dbReference type="ARBA" id="ARBA00022727"/>
    </source>
</evidence>
<dbReference type="PANTHER" id="PTHR11548">
    <property type="entry name" value="THYMIDYLATE SYNTHASE 1"/>
    <property type="match status" value="1"/>
</dbReference>
<comment type="caution">
    <text evidence="6">Lacks conserved residue(s) required for the propagation of feature annotation.</text>
</comment>
<evidence type="ECO:0000256" key="2">
    <source>
        <dbReference type="ARBA" id="ARBA00022490"/>
    </source>
</evidence>
<name>A0ABT5L8N8_9MOLU</name>
<feature type="binding site" description="in other chain" evidence="6">
    <location>
        <begin position="190"/>
        <end position="193"/>
    </location>
    <ligand>
        <name>dUMP</name>
        <dbReference type="ChEBI" id="CHEBI:246422"/>
        <note>ligand shared between dimeric partners</note>
    </ligand>
</feature>
<dbReference type="NCBIfam" id="NF002496">
    <property type="entry name" value="PRK01827.1-2"/>
    <property type="match status" value="1"/>
</dbReference>
<dbReference type="PRINTS" id="PR00108">
    <property type="entry name" value="THYMDSNTHASE"/>
</dbReference>
<dbReference type="Pfam" id="PF00303">
    <property type="entry name" value="Thymidylat_synt"/>
    <property type="match status" value="1"/>
</dbReference>
<dbReference type="InterPro" id="IPR036926">
    <property type="entry name" value="Thymidate_synth/dCMP_Mease_sf"/>
</dbReference>
<dbReference type="InterPro" id="IPR020940">
    <property type="entry name" value="Thymidylate_synthase_AS"/>
</dbReference>
<feature type="binding site" evidence="6">
    <location>
        <position position="193"/>
    </location>
    <ligand>
        <name>(6R)-5,10-methylene-5,6,7,8-tetrahydrofolate</name>
        <dbReference type="ChEBI" id="CHEBI:15636"/>
    </ligand>
</feature>
<feature type="active site" description="Nucleophile" evidence="6">
    <location>
        <position position="170"/>
    </location>
</feature>
<dbReference type="Gene3D" id="3.30.572.10">
    <property type="entry name" value="Thymidylate synthase/dCMP hydroxymethylase domain"/>
    <property type="match status" value="1"/>
</dbReference>
<organism evidence="9 10">
    <name type="scientific">Columbia Basin potato purple top phytoplasma</name>
    <dbReference type="NCBI Taxonomy" id="307134"/>
    <lineage>
        <taxon>Bacteria</taxon>
        <taxon>Bacillati</taxon>
        <taxon>Mycoplasmatota</taxon>
        <taxon>Mollicutes</taxon>
        <taxon>Acholeplasmatales</taxon>
        <taxon>Acholeplasmataceae</taxon>
        <taxon>Candidatus Phytoplasma</taxon>
        <taxon>16SrVI (Clover proliferation group)</taxon>
    </lineage>
</organism>
<comment type="caution">
    <text evidence="9">The sequence shown here is derived from an EMBL/GenBank/DDBJ whole genome shotgun (WGS) entry which is preliminary data.</text>
</comment>
<accession>A0ABT5L8N8</accession>
<evidence type="ECO:0000256" key="3">
    <source>
        <dbReference type="ARBA" id="ARBA00022603"/>
    </source>
</evidence>
<evidence type="ECO:0000313" key="10">
    <source>
        <dbReference type="Proteomes" id="UP001221763"/>
    </source>
</evidence>
<feature type="domain" description="Thymidylate synthase/dCMP hydroxymethylase" evidence="8">
    <location>
        <begin position="2"/>
        <end position="288"/>
    </location>
</feature>
<dbReference type="Proteomes" id="UP001221763">
    <property type="component" value="Unassembled WGS sequence"/>
</dbReference>
<proteinExistence type="inferred from homology"/>
<evidence type="ECO:0000259" key="8">
    <source>
        <dbReference type="Pfam" id="PF00303"/>
    </source>
</evidence>
<sequence>MHQYLDLCFLILKKGITRINRTSIKTKGIFGHQMRFNLNKGFPLLTTKKLYLKGIVHELLWFIKGDTNIRYLVQNNVNIWNEWPYKKYTQSLSFKGETLKEFIQKIKDDELFASKHGQLGPIYGAQWRNFYGADQLKKIIQEIKKNPLSRRLIISAWNPPLINEMALPPCHVMMQFYVEDNKLSLQLYQRSGDVFLGIPFNIASYSLLLMMVAQVTNLQPYEFIHTLGDAHIYENHLEQIKIQIQRKPYPLPQIILNPNIRDIENFQFSDFKLKDYICHDVLKGEVAV</sequence>
<dbReference type="CDD" id="cd00351">
    <property type="entry name" value="TS_Pyrimidine_HMase"/>
    <property type="match status" value="1"/>
</dbReference>
<dbReference type="PROSITE" id="PS00091">
    <property type="entry name" value="THYMIDYLATE_SYNTHASE"/>
    <property type="match status" value="1"/>
</dbReference>
<evidence type="ECO:0000256" key="1">
    <source>
        <dbReference type="ARBA" id="ARBA00011947"/>
    </source>
</evidence>
<feature type="binding site" description="in other chain" evidence="6">
    <location>
        <position position="201"/>
    </location>
    <ligand>
        <name>dUMP</name>
        <dbReference type="ChEBI" id="CHEBI:246422"/>
        <note>ligand shared between dimeric partners</note>
    </ligand>
</feature>
<comment type="subunit">
    <text evidence="6">Homodimer.</text>
</comment>
<gene>
    <name evidence="6" type="primary">thyA</name>
    <name evidence="9" type="ORF">M8044_000228</name>
</gene>
<feature type="binding site" evidence="6">
    <location>
        <position position="287"/>
    </location>
    <ligand>
        <name>(6R)-5,10-methylene-5,6,7,8-tetrahydrofolate</name>
        <dbReference type="ChEBI" id="CHEBI:15636"/>
    </ligand>
</feature>
<dbReference type="InterPro" id="IPR000398">
    <property type="entry name" value="Thymidylate_synthase"/>
</dbReference>
<dbReference type="PANTHER" id="PTHR11548:SF9">
    <property type="entry name" value="THYMIDYLATE SYNTHASE"/>
    <property type="match status" value="1"/>
</dbReference>
<comment type="catalytic activity">
    <reaction evidence="6">
        <text>dUMP + (6R)-5,10-methylene-5,6,7,8-tetrahydrofolate = 7,8-dihydrofolate + dTMP</text>
        <dbReference type="Rhea" id="RHEA:12104"/>
        <dbReference type="ChEBI" id="CHEBI:15636"/>
        <dbReference type="ChEBI" id="CHEBI:57451"/>
        <dbReference type="ChEBI" id="CHEBI:63528"/>
        <dbReference type="ChEBI" id="CHEBI:246422"/>
        <dbReference type="EC" id="2.1.1.45"/>
    </reaction>
</comment>
<feature type="binding site" evidence="6">
    <location>
        <begin position="150"/>
        <end position="151"/>
    </location>
    <ligand>
        <name>dUMP</name>
        <dbReference type="ChEBI" id="CHEBI:246422"/>
        <note>ligand shared between dimeric partners</note>
    </ligand>
</feature>
<dbReference type="SUPFAM" id="SSF55831">
    <property type="entry name" value="Thymidylate synthase/dCMP hydroxymethylase"/>
    <property type="match status" value="1"/>
</dbReference>
<evidence type="ECO:0000256" key="7">
    <source>
        <dbReference type="PROSITE-ProRule" id="PRU10016"/>
    </source>
</evidence>
<reference evidence="9 10" key="1">
    <citation type="journal article" date="2023" name="Plant">
        <title>Draft Genome Sequence Resource of CBPPT1, a 'Candidatus Phytoplasma trifolii'-Related Strain Associated with Potato Purple Top Disease in the Columbia Basin, U.S.A.</title>
        <authorList>
            <person name="Wei W."/>
            <person name="Shao J."/>
            <person name="Bottner-Parker K.D."/>
            <person name="Zhao Y."/>
        </authorList>
    </citation>
    <scope>NUCLEOTIDE SEQUENCE [LARGE SCALE GENOMIC DNA]</scope>
    <source>
        <strain evidence="9 10">CBPPT1</strain>
    </source>
</reference>
<keyword evidence="3 6" id="KW-0489">Methyltransferase</keyword>
<keyword evidence="10" id="KW-1185">Reference proteome</keyword>
<comment type="subcellular location">
    <subcellularLocation>
        <location evidence="6">Cytoplasm</location>
    </subcellularLocation>
</comment>
<dbReference type="InterPro" id="IPR023451">
    <property type="entry name" value="Thymidate_synth/dCMP_Mease_dom"/>
</dbReference>
<protein>
    <recommendedName>
        <fullName evidence="1 6">Thymidylate synthase</fullName>
        <shortName evidence="6">TS</shortName>
        <shortName evidence="6">TSase</shortName>
        <ecNumber evidence="1 6">2.1.1.45</ecNumber>
    </recommendedName>
</protein>
<keyword evidence="5 6" id="KW-0545">Nucleotide biosynthesis</keyword>
<dbReference type="NCBIfam" id="TIGR03284">
    <property type="entry name" value="thym_sym"/>
    <property type="match status" value="1"/>
</dbReference>
<evidence type="ECO:0000256" key="4">
    <source>
        <dbReference type="ARBA" id="ARBA00022679"/>
    </source>
</evidence>
<evidence type="ECO:0000313" key="9">
    <source>
        <dbReference type="EMBL" id="MDC9032009.1"/>
    </source>
</evidence>
<feature type="active site" evidence="7">
    <location>
        <position position="170"/>
    </location>
</feature>
<dbReference type="InterPro" id="IPR045097">
    <property type="entry name" value="Thymidate_synth/dCMP_Mease"/>
</dbReference>
<dbReference type="EMBL" id="JANHJP010000003">
    <property type="protein sequence ID" value="MDC9032009.1"/>
    <property type="molecule type" value="Genomic_DNA"/>
</dbReference>
<keyword evidence="2 6" id="KW-0963">Cytoplasm</keyword>
<comment type="similarity">
    <text evidence="6">Belongs to the thymidylate synthase family. Bacterial-type ThyA subfamily.</text>
</comment>
<feature type="binding site" description="in other chain" evidence="6">
    <location>
        <position position="21"/>
    </location>
    <ligand>
        <name>dUMP</name>
        <dbReference type="ChEBI" id="CHEBI:246422"/>
        <note>ligand shared between dimeric partners</note>
    </ligand>
</feature>
<keyword evidence="4 6" id="KW-0808">Transferase</keyword>
<comment type="function">
    <text evidence="6">Catalyzes the reductive methylation of 2'-deoxyuridine-5'-monophosphate (dUMP) to 2'-deoxythymidine-5'-monophosphate (dTMP) while utilizing 5,10-methylenetetrahydrofolate (mTHF) as the methyl donor and reductant in the reaction, yielding dihydrofolate (DHF) as a by-product. This enzymatic reaction provides an intracellular de novo source of dTMP, an essential precursor for DNA biosynthesis.</text>
</comment>
<evidence type="ECO:0000256" key="6">
    <source>
        <dbReference type="HAMAP-Rule" id="MF_00008"/>
    </source>
</evidence>
<comment type="pathway">
    <text evidence="6">Pyrimidine metabolism; dTTP biosynthesis.</text>
</comment>
<dbReference type="RefSeq" id="WP_273585226.1">
    <property type="nucleotide sequence ID" value="NZ_JANHJP010000003.1"/>
</dbReference>
<dbReference type="HAMAP" id="MF_00008">
    <property type="entry name" value="Thymidy_synth_bact"/>
    <property type="match status" value="1"/>
</dbReference>